<dbReference type="PANTHER" id="PTHR43146:SF2">
    <property type="entry name" value="NUCLEOSIDE-TRIPHOSPHATASE THEP1"/>
    <property type="match status" value="1"/>
</dbReference>
<gene>
    <name evidence="2" type="ORF">PCOR1329_LOCUS50889</name>
</gene>
<accession>A0ABN9UTL5</accession>
<evidence type="ECO:0000313" key="3">
    <source>
        <dbReference type="Proteomes" id="UP001189429"/>
    </source>
</evidence>
<dbReference type="Gene3D" id="3.40.50.300">
    <property type="entry name" value="P-loop containing nucleotide triphosphate hydrolases"/>
    <property type="match status" value="1"/>
</dbReference>
<dbReference type="EMBL" id="CAUYUJ010016166">
    <property type="protein sequence ID" value="CAK0862481.1"/>
    <property type="molecule type" value="Genomic_DNA"/>
</dbReference>
<evidence type="ECO:0008006" key="4">
    <source>
        <dbReference type="Google" id="ProtNLM"/>
    </source>
</evidence>
<name>A0ABN9UTL5_9DINO</name>
<dbReference type="SUPFAM" id="SSF52540">
    <property type="entry name" value="P-loop containing nucleoside triphosphate hydrolases"/>
    <property type="match status" value="1"/>
</dbReference>
<dbReference type="Proteomes" id="UP001189429">
    <property type="component" value="Unassembled WGS sequence"/>
</dbReference>
<feature type="compositionally biased region" description="Low complexity" evidence="1">
    <location>
        <begin position="95"/>
        <end position="114"/>
    </location>
</feature>
<dbReference type="InterPro" id="IPR027417">
    <property type="entry name" value="P-loop_NTPase"/>
</dbReference>
<dbReference type="Pfam" id="PF03266">
    <property type="entry name" value="NTPase_1"/>
    <property type="match status" value="1"/>
</dbReference>
<organism evidence="2 3">
    <name type="scientific">Prorocentrum cordatum</name>
    <dbReference type="NCBI Taxonomy" id="2364126"/>
    <lineage>
        <taxon>Eukaryota</taxon>
        <taxon>Sar</taxon>
        <taxon>Alveolata</taxon>
        <taxon>Dinophyceae</taxon>
        <taxon>Prorocentrales</taxon>
        <taxon>Prorocentraceae</taxon>
        <taxon>Prorocentrum</taxon>
    </lineage>
</organism>
<evidence type="ECO:0000313" key="2">
    <source>
        <dbReference type="EMBL" id="CAK0862481.1"/>
    </source>
</evidence>
<feature type="region of interest" description="Disordered" evidence="1">
    <location>
        <begin position="326"/>
        <end position="358"/>
    </location>
</feature>
<keyword evidence="3" id="KW-1185">Reference proteome</keyword>
<comment type="caution">
    <text evidence="2">The sequence shown here is derived from an EMBL/GenBank/DDBJ whole genome shotgun (WGS) entry which is preliminary data.</text>
</comment>
<dbReference type="InterPro" id="IPR004948">
    <property type="entry name" value="Nuc-triphosphatase_THEP1"/>
</dbReference>
<feature type="region of interest" description="Disordered" evidence="1">
    <location>
        <begin position="1"/>
        <end position="28"/>
    </location>
</feature>
<protein>
    <recommendedName>
        <fullName evidence="4">Thymidine kinase</fullName>
    </recommendedName>
</protein>
<reference evidence="2" key="1">
    <citation type="submission" date="2023-10" db="EMBL/GenBank/DDBJ databases">
        <authorList>
            <person name="Chen Y."/>
            <person name="Shah S."/>
            <person name="Dougan E. K."/>
            <person name="Thang M."/>
            <person name="Chan C."/>
        </authorList>
    </citation>
    <scope>NUCLEOTIDE SEQUENCE [LARGE SCALE GENOMIC DNA]</scope>
</reference>
<feature type="compositionally biased region" description="Low complexity" evidence="1">
    <location>
        <begin position="125"/>
        <end position="151"/>
    </location>
</feature>
<evidence type="ECO:0000256" key="1">
    <source>
        <dbReference type="SAM" id="MobiDB-lite"/>
    </source>
</evidence>
<sequence>MAGTAQAYPHDVRGSVPRGRRARSEKSHGQLSVACALWRHRSGATCVPSPARSAPVRVGRVPPRERCIVPVTASYVLLRPVALRPPRQTCRPQVARAPGRGRARALPPLWSSPSDRPRSGRGMGKAAAERASPAPARKAGPASPSSSAAPPRWILISGQPGCGKTYMIEREVQRLASLGVRCQGFYTAETLQTKGSARDGFDIVCHPSGVRRALARKATASGVDSSAWRARTGPYKVDVSAIDETVVPVLTAARPHPDIYVIDEIGRMEMHSKKFCKAVEALFGSGSLLFGSIAAPRYGHVVPYCERLKRRKGVCVLGLKKSTREEVRAAEEDSGGAGRETPRATPCFEAGRRAEEAQ</sequence>
<dbReference type="PANTHER" id="PTHR43146">
    <property type="entry name" value="CANCER-RELATED NUCLEOSIDE-TRIPHOSPHATASE"/>
    <property type="match status" value="1"/>
</dbReference>
<feature type="region of interest" description="Disordered" evidence="1">
    <location>
        <begin position="88"/>
        <end position="151"/>
    </location>
</feature>
<proteinExistence type="predicted"/>